<proteinExistence type="predicted"/>
<dbReference type="EMBL" id="JACRWG010000003">
    <property type="protein sequence ID" value="MBC6009088.1"/>
    <property type="molecule type" value="Genomic_DNA"/>
</dbReference>
<dbReference type="RefSeq" id="WP_187011671.1">
    <property type="nucleotide sequence ID" value="NZ_JACRWG010000003.1"/>
</dbReference>
<reference evidence="2 3" key="1">
    <citation type="submission" date="2020-08" db="EMBL/GenBank/DDBJ databases">
        <authorList>
            <person name="Liu C."/>
            <person name="Sun Q."/>
        </authorList>
    </citation>
    <scope>NUCLEOTIDE SEQUENCE [LARGE SCALE GENOMIC DNA]</scope>
    <source>
        <strain evidence="2 3">NSJ-22</strain>
    </source>
</reference>
<keyword evidence="3" id="KW-1185">Reference proteome</keyword>
<sequence>MIRKIITILCVSFSHSVLNASASITAKQYHQNGSILKTIDKTVKLTCSPTGSLS</sequence>
<organism evidence="2 3">
    <name type="scientific">Catenibacterium faecis</name>
    <dbReference type="NCBI Taxonomy" id="2764323"/>
    <lineage>
        <taxon>Bacteria</taxon>
        <taxon>Bacillati</taxon>
        <taxon>Bacillota</taxon>
        <taxon>Erysipelotrichia</taxon>
        <taxon>Erysipelotrichales</taxon>
        <taxon>Coprobacillaceae</taxon>
        <taxon>Catenibacterium</taxon>
    </lineage>
</organism>
<accession>A0ABR7K8W4</accession>
<feature type="chain" id="PRO_5046264744" evidence="1">
    <location>
        <begin position="23"/>
        <end position="54"/>
    </location>
</feature>
<feature type="signal peptide" evidence="1">
    <location>
        <begin position="1"/>
        <end position="22"/>
    </location>
</feature>
<name>A0ABR7K8W4_9FIRM</name>
<gene>
    <name evidence="2" type="ORF">H8909_02300</name>
</gene>
<comment type="caution">
    <text evidence="2">The sequence shown here is derived from an EMBL/GenBank/DDBJ whole genome shotgun (WGS) entry which is preliminary data.</text>
</comment>
<evidence type="ECO:0000313" key="2">
    <source>
        <dbReference type="EMBL" id="MBC6009088.1"/>
    </source>
</evidence>
<evidence type="ECO:0000256" key="1">
    <source>
        <dbReference type="SAM" id="SignalP"/>
    </source>
</evidence>
<dbReference type="Proteomes" id="UP000603474">
    <property type="component" value="Unassembled WGS sequence"/>
</dbReference>
<keyword evidence="1" id="KW-0732">Signal</keyword>
<protein>
    <submittedName>
        <fullName evidence="2">Uncharacterized protein</fullName>
    </submittedName>
</protein>
<evidence type="ECO:0000313" key="3">
    <source>
        <dbReference type="Proteomes" id="UP000603474"/>
    </source>
</evidence>